<dbReference type="CDD" id="cd07989">
    <property type="entry name" value="LPLAT_AGPAT-like"/>
    <property type="match status" value="1"/>
</dbReference>
<keyword evidence="15" id="KW-1185">Reference proteome</keyword>
<dbReference type="AlphaFoldDB" id="A0A8H4LD37"/>
<dbReference type="GO" id="GO:0035965">
    <property type="term" value="P:cardiolipin acyl-chain remodeling"/>
    <property type="evidence" value="ECO:0007669"/>
    <property type="project" value="TreeGrafter"/>
</dbReference>
<name>A0A8H4LD37_9HYPO</name>
<organism evidence="14 15">
    <name type="scientific">Fusarium albosuccineum</name>
    <dbReference type="NCBI Taxonomy" id="1237068"/>
    <lineage>
        <taxon>Eukaryota</taxon>
        <taxon>Fungi</taxon>
        <taxon>Dikarya</taxon>
        <taxon>Ascomycota</taxon>
        <taxon>Pezizomycotina</taxon>
        <taxon>Sordariomycetes</taxon>
        <taxon>Hypocreomycetidae</taxon>
        <taxon>Hypocreales</taxon>
        <taxon>Nectriaceae</taxon>
        <taxon>Fusarium</taxon>
        <taxon>Fusarium decemcellulare species complex</taxon>
    </lineage>
</organism>
<evidence type="ECO:0000256" key="2">
    <source>
        <dbReference type="ARBA" id="ARBA00010524"/>
    </source>
</evidence>
<dbReference type="GO" id="GO:0047184">
    <property type="term" value="F:1-acylglycerophosphocholine O-acyltransferase activity"/>
    <property type="evidence" value="ECO:0007669"/>
    <property type="project" value="TreeGrafter"/>
</dbReference>
<dbReference type="SUPFAM" id="SSF69593">
    <property type="entry name" value="Glycerol-3-phosphate (1)-acyltransferase"/>
    <property type="match status" value="1"/>
</dbReference>
<dbReference type="Proteomes" id="UP000554235">
    <property type="component" value="Unassembled WGS sequence"/>
</dbReference>
<keyword evidence="8" id="KW-0472">Membrane</keyword>
<gene>
    <name evidence="14" type="ORF">FALBO_6392</name>
</gene>
<sequence>MSGPNPHAQPSLPWRMASTAVMGSVGLLTRGFMCGLNDLEVRGLDRLLGVLDRRRLEGRKRGLLTVCNHVAVLDDPLIWGILPVRYCFDAVNMRWGLGAHDICFKNKATSTFFSLGQVLPTHRLWHSPHGGLYQPTMTQAIKLLSGPSPAAWSTASDSPLATVPPTPAPPIPSPLFFSTNGVDNFPAQAAYPGNRNAWVHVFPEACCHQSPGSGMRYFKWGVSRLILETDPAPEFIPMFIHGTQHIMAEDRGWPRWAPRIGNKVRVVIGEPTDVDQVFGPQRVAWRKLVEKGDPELLRDSPEAIELRVSVAKRVRDEVEKLRESLGFPAEQDETAALAETWAKDPLEKKFKSPVDGSLVNRH</sequence>
<dbReference type="InterPro" id="IPR002123">
    <property type="entry name" value="Plipid/glycerol_acylTrfase"/>
</dbReference>
<dbReference type="EMBL" id="JAADYS010000830">
    <property type="protein sequence ID" value="KAF4466751.1"/>
    <property type="molecule type" value="Genomic_DNA"/>
</dbReference>
<comment type="caution">
    <text evidence="14">The sequence shown here is derived from an EMBL/GenBank/DDBJ whole genome shotgun (WGS) entry which is preliminary data.</text>
</comment>
<evidence type="ECO:0000256" key="1">
    <source>
        <dbReference type="ARBA" id="ARBA00004137"/>
    </source>
</evidence>
<proteinExistence type="inferred from homology"/>
<protein>
    <recommendedName>
        <fullName evidence="12">Tafazzin family protein</fullName>
    </recommendedName>
</protein>
<dbReference type="PANTHER" id="PTHR12497">
    <property type="entry name" value="TAZ PROTEIN TAFAZZIN"/>
    <property type="match status" value="1"/>
</dbReference>
<evidence type="ECO:0000313" key="14">
    <source>
        <dbReference type="EMBL" id="KAF4466751.1"/>
    </source>
</evidence>
<reference evidence="14 15" key="1">
    <citation type="submission" date="2020-01" db="EMBL/GenBank/DDBJ databases">
        <title>Identification and distribution of gene clusters putatively required for synthesis of sphingolipid metabolism inhibitors in phylogenetically diverse species of the filamentous fungus Fusarium.</title>
        <authorList>
            <person name="Kim H.-S."/>
            <person name="Busman M."/>
            <person name="Brown D.W."/>
            <person name="Divon H."/>
            <person name="Uhlig S."/>
            <person name="Proctor R.H."/>
        </authorList>
    </citation>
    <scope>NUCLEOTIDE SEQUENCE [LARGE SCALE GENOMIC DNA]</scope>
    <source>
        <strain evidence="14 15">NRRL 20459</strain>
    </source>
</reference>
<evidence type="ECO:0000256" key="3">
    <source>
        <dbReference type="ARBA" id="ARBA00022679"/>
    </source>
</evidence>
<evidence type="ECO:0000256" key="8">
    <source>
        <dbReference type="ARBA" id="ARBA00023136"/>
    </source>
</evidence>
<dbReference type="SMART" id="SM00563">
    <property type="entry name" value="PlsC"/>
    <property type="match status" value="1"/>
</dbReference>
<comment type="similarity">
    <text evidence="2 12">Belongs to the taffazin family.</text>
</comment>
<comment type="subcellular location">
    <subcellularLocation>
        <location evidence="1">Mitochondrion inner membrane</location>
        <topology evidence="1">Peripheral membrane protein</topology>
        <orientation evidence="1">Intermembrane side</orientation>
    </subcellularLocation>
    <subcellularLocation>
        <location evidence="10">Mitochondrion outer membrane</location>
        <topology evidence="10">Peripheral membrane protein</topology>
        <orientation evidence="10">Intermembrane side</orientation>
    </subcellularLocation>
</comment>
<evidence type="ECO:0000256" key="4">
    <source>
        <dbReference type="ARBA" id="ARBA00022787"/>
    </source>
</evidence>
<dbReference type="GO" id="GO:0005743">
    <property type="term" value="C:mitochondrial inner membrane"/>
    <property type="evidence" value="ECO:0007669"/>
    <property type="project" value="UniProtKB-SubCell"/>
</dbReference>
<dbReference type="GO" id="GO:0005741">
    <property type="term" value="C:mitochondrial outer membrane"/>
    <property type="evidence" value="ECO:0007669"/>
    <property type="project" value="UniProtKB-SubCell"/>
</dbReference>
<keyword evidence="4" id="KW-1000">Mitochondrion outer membrane</keyword>
<keyword evidence="6" id="KW-0443">Lipid metabolism</keyword>
<evidence type="ECO:0000256" key="5">
    <source>
        <dbReference type="ARBA" id="ARBA00022792"/>
    </source>
</evidence>
<evidence type="ECO:0000256" key="6">
    <source>
        <dbReference type="ARBA" id="ARBA00023098"/>
    </source>
</evidence>
<comment type="catalytic activity">
    <reaction evidence="11">
        <text>1'-[1,2-diacyl-sn-glycero-3-phospho],3'-[1-acyl-sn-glycero-3-phospho]-glycerol + a 1,2-diacyl-sn-glycero-3-phosphocholine = a cardiolipin + a 1-acyl-sn-glycero-3-phosphocholine</text>
        <dbReference type="Rhea" id="RHEA:33731"/>
        <dbReference type="ChEBI" id="CHEBI:57643"/>
        <dbReference type="ChEBI" id="CHEBI:58168"/>
        <dbReference type="ChEBI" id="CHEBI:62237"/>
        <dbReference type="ChEBI" id="CHEBI:64743"/>
    </reaction>
    <physiologicalReaction direction="left-to-right" evidence="11">
        <dbReference type="Rhea" id="RHEA:33732"/>
    </physiologicalReaction>
    <physiologicalReaction direction="right-to-left" evidence="11">
        <dbReference type="Rhea" id="RHEA:33733"/>
    </physiologicalReaction>
</comment>
<evidence type="ECO:0000256" key="7">
    <source>
        <dbReference type="ARBA" id="ARBA00023128"/>
    </source>
</evidence>
<evidence type="ECO:0000256" key="12">
    <source>
        <dbReference type="RuleBase" id="RU365062"/>
    </source>
</evidence>
<keyword evidence="7" id="KW-0496">Mitochondrion</keyword>
<accession>A0A8H4LD37</accession>
<feature type="domain" description="Phospholipid/glycerol acyltransferase" evidence="13">
    <location>
        <begin position="63"/>
        <end position="243"/>
    </location>
</feature>
<keyword evidence="3 14" id="KW-0808">Transferase</keyword>
<dbReference type="OrthoDB" id="193467at2759"/>
<dbReference type="PANTHER" id="PTHR12497:SF0">
    <property type="entry name" value="TAFAZZIN"/>
    <property type="match status" value="1"/>
</dbReference>
<dbReference type="GO" id="GO:0007007">
    <property type="term" value="P:inner mitochondrial membrane organization"/>
    <property type="evidence" value="ECO:0007669"/>
    <property type="project" value="TreeGrafter"/>
</dbReference>
<evidence type="ECO:0000256" key="11">
    <source>
        <dbReference type="ARBA" id="ARBA00047906"/>
    </source>
</evidence>
<dbReference type="PRINTS" id="PR00979">
    <property type="entry name" value="TAFAZZIN"/>
</dbReference>
<evidence type="ECO:0000259" key="13">
    <source>
        <dbReference type="SMART" id="SM00563"/>
    </source>
</evidence>
<dbReference type="InterPro" id="IPR000872">
    <property type="entry name" value="Tafazzin"/>
</dbReference>
<keyword evidence="9 14" id="KW-0012">Acyltransferase</keyword>
<evidence type="ECO:0000256" key="10">
    <source>
        <dbReference type="ARBA" id="ARBA00024323"/>
    </source>
</evidence>
<evidence type="ECO:0000256" key="9">
    <source>
        <dbReference type="ARBA" id="ARBA00023315"/>
    </source>
</evidence>
<evidence type="ECO:0000313" key="15">
    <source>
        <dbReference type="Proteomes" id="UP000554235"/>
    </source>
</evidence>
<keyword evidence="5" id="KW-0999">Mitochondrion inner membrane</keyword>